<feature type="chain" id="PRO_5046089898" evidence="2">
    <location>
        <begin position="22"/>
        <end position="237"/>
    </location>
</feature>
<protein>
    <submittedName>
        <fullName evidence="3">Uncharacterized protein</fullName>
    </submittedName>
</protein>
<evidence type="ECO:0000313" key="3">
    <source>
        <dbReference type="EMBL" id="NPE24659.1"/>
    </source>
</evidence>
<keyword evidence="1" id="KW-1133">Transmembrane helix</keyword>
<evidence type="ECO:0000256" key="1">
    <source>
        <dbReference type="SAM" id="Phobius"/>
    </source>
</evidence>
<keyword evidence="4" id="KW-1185">Reference proteome</keyword>
<keyword evidence="1" id="KW-0812">Transmembrane</keyword>
<keyword evidence="2" id="KW-0732">Signal</keyword>
<evidence type="ECO:0000256" key="2">
    <source>
        <dbReference type="SAM" id="SignalP"/>
    </source>
</evidence>
<sequence length="237" mass="26680">MKSKRFILVFLSLLFFASLFAESSKSVPAVTMVSYEQAWLDHKGTLALRNNLSEDIHNIVFQIIYMDISGNALDYEEFSKDVDIAPGMTRKIDIPAYEHGRHYHYYKTKDEFDNPAFKIKFKLKSYNENKVANASMANDVPDVDDDISGMDGTFSDLDEDNGLPKILSPDTGLIVLMLFIVFFVIALSVGLYVLVAVMAQRRNRSVVAWILISLIATPLLSIIILLFIGNDNNAEPL</sequence>
<gene>
    <name evidence="3" type="ORF">HPS54_03860</name>
</gene>
<feature type="transmembrane region" description="Helical" evidence="1">
    <location>
        <begin position="173"/>
        <end position="194"/>
    </location>
</feature>
<evidence type="ECO:0000313" key="4">
    <source>
        <dbReference type="Proteomes" id="UP000820977"/>
    </source>
</evidence>
<reference evidence="3 4" key="1">
    <citation type="submission" date="2020-05" db="EMBL/GenBank/DDBJ databases">
        <title>Distinct polysaccharide utilization as determinants for interspecies competition between intestinal Prevotella spp.</title>
        <authorList>
            <person name="Galvez E.J.C."/>
            <person name="Iljazovic A."/>
            <person name="Strowig T."/>
        </authorList>
    </citation>
    <scope>NUCLEOTIDE SEQUENCE [LARGE SCALE GENOMIC DNA]</scope>
    <source>
        <strain evidence="3 4">PCHR</strain>
    </source>
</reference>
<proteinExistence type="predicted"/>
<organism evidence="3 4">
    <name type="scientific">Xylanibacter caecicola</name>
    <dbReference type="NCBI Taxonomy" id="2736294"/>
    <lineage>
        <taxon>Bacteria</taxon>
        <taxon>Pseudomonadati</taxon>
        <taxon>Bacteroidota</taxon>
        <taxon>Bacteroidia</taxon>
        <taxon>Bacteroidales</taxon>
        <taxon>Prevotellaceae</taxon>
        <taxon>Xylanibacter</taxon>
    </lineage>
</organism>
<keyword evidence="1" id="KW-0472">Membrane</keyword>
<name>A0ABX2AZI3_9BACT</name>
<feature type="transmembrane region" description="Helical" evidence="1">
    <location>
        <begin position="206"/>
        <end position="228"/>
    </location>
</feature>
<dbReference type="Proteomes" id="UP000820977">
    <property type="component" value="Unassembled WGS sequence"/>
</dbReference>
<comment type="caution">
    <text evidence="3">The sequence shown here is derived from an EMBL/GenBank/DDBJ whole genome shotgun (WGS) entry which is preliminary data.</text>
</comment>
<feature type="signal peptide" evidence="2">
    <location>
        <begin position="1"/>
        <end position="21"/>
    </location>
</feature>
<accession>A0ABX2AZI3</accession>
<dbReference type="RefSeq" id="WP_172344156.1">
    <property type="nucleotide sequence ID" value="NZ_CATEIB010000102.1"/>
</dbReference>
<dbReference type="EMBL" id="JABKKJ010000004">
    <property type="protein sequence ID" value="NPE24659.1"/>
    <property type="molecule type" value="Genomic_DNA"/>
</dbReference>